<feature type="compositionally biased region" description="Basic and acidic residues" evidence="1">
    <location>
        <begin position="347"/>
        <end position="361"/>
    </location>
</feature>
<evidence type="ECO:0000313" key="3">
    <source>
        <dbReference type="Proteomes" id="UP001327957"/>
    </source>
</evidence>
<sequence>MPDNGPSDNFFVRFKQKVDDHVASAFQRVLGLPTAVSRLNSTWPEPPRPSQADEHERGTAIASEGGGATKAAAHPRTPSSPYPHPTVFDLFSSMSPMQALFETEKLTESLYQVMWISFLIDSPYSPLRLHDLPQPTPKDLPKGADPTLFGFEDAFEDLLMVSSGQDLPEINERVRFRKECRESFPHGLPPILWLHQLTRQGLWDGWDTRPEVLDGAVSERWKRWLQEQDDPFHERRLPSVPSQSSPQETGKHSAVENGARERLARPERDHHGETEEDSYLSVIGKARFNTSRETSASPSESSESHSTTRDLSPQGLPSGWRVVEKVQEREDANGNVHVTKTITTFNDRGEEVGRQTERRSEYAWSASFSTDGSNKKDRQQQQQQQQDSERDVNDKSSWFWK</sequence>
<organism evidence="2 3">
    <name type="scientific">Colletotrichum tabaci</name>
    <dbReference type="NCBI Taxonomy" id="1209068"/>
    <lineage>
        <taxon>Eukaryota</taxon>
        <taxon>Fungi</taxon>
        <taxon>Dikarya</taxon>
        <taxon>Ascomycota</taxon>
        <taxon>Pezizomycotina</taxon>
        <taxon>Sordariomycetes</taxon>
        <taxon>Hypocreomycetidae</taxon>
        <taxon>Glomerellales</taxon>
        <taxon>Glomerellaceae</taxon>
        <taxon>Colletotrichum</taxon>
        <taxon>Colletotrichum destructivum species complex</taxon>
    </lineage>
</organism>
<feature type="region of interest" description="Disordered" evidence="1">
    <location>
        <begin position="65"/>
        <end position="84"/>
    </location>
</feature>
<dbReference type="AlphaFoldDB" id="A0AAV9SZB4"/>
<feature type="compositionally biased region" description="Basic and acidic residues" evidence="1">
    <location>
        <begin position="322"/>
        <end position="332"/>
    </location>
</feature>
<dbReference type="Proteomes" id="UP001327957">
    <property type="component" value="Unassembled WGS sequence"/>
</dbReference>
<keyword evidence="3" id="KW-1185">Reference proteome</keyword>
<feature type="compositionally biased region" description="Basic and acidic residues" evidence="1">
    <location>
        <begin position="249"/>
        <end position="273"/>
    </location>
</feature>
<protein>
    <submittedName>
        <fullName evidence="2">Uncharacterized protein</fullName>
    </submittedName>
</protein>
<feature type="compositionally biased region" description="Polar residues" evidence="1">
    <location>
        <begin position="336"/>
        <end position="346"/>
    </location>
</feature>
<dbReference type="EMBL" id="JASAOK010000047">
    <property type="protein sequence ID" value="KAK6210240.1"/>
    <property type="molecule type" value="Genomic_DNA"/>
</dbReference>
<evidence type="ECO:0000256" key="1">
    <source>
        <dbReference type="SAM" id="MobiDB-lite"/>
    </source>
</evidence>
<name>A0AAV9SZB4_9PEZI</name>
<comment type="caution">
    <text evidence="2">The sequence shown here is derived from an EMBL/GenBank/DDBJ whole genome shotgun (WGS) entry which is preliminary data.</text>
</comment>
<feature type="compositionally biased region" description="Low complexity" evidence="1">
    <location>
        <begin position="291"/>
        <end position="301"/>
    </location>
</feature>
<gene>
    <name evidence="2" type="ORF">QIS74_11824</name>
</gene>
<accession>A0AAV9SZB4</accession>
<proteinExistence type="predicted"/>
<reference evidence="2 3" key="1">
    <citation type="submission" date="2023-04" db="EMBL/GenBank/DDBJ databases">
        <title>Colletotrichum tabacum stain YC1 causing leaf anthracnose on Nicotiana tabacum(L.) cv.</title>
        <authorList>
            <person name="Ji Z."/>
            <person name="Wang M."/>
            <person name="Zhang J."/>
            <person name="Wang N."/>
            <person name="Zhou Z."/>
        </authorList>
    </citation>
    <scope>NUCLEOTIDE SEQUENCE [LARGE SCALE GENOMIC DNA]</scope>
    <source>
        <strain evidence="2 3">YC1</strain>
    </source>
</reference>
<feature type="region of interest" description="Disordered" evidence="1">
    <location>
        <begin position="232"/>
        <end position="401"/>
    </location>
</feature>
<evidence type="ECO:0000313" key="2">
    <source>
        <dbReference type="EMBL" id="KAK6210240.1"/>
    </source>
</evidence>